<evidence type="ECO:0000313" key="2">
    <source>
        <dbReference type="EMBL" id="KAF7842734.1"/>
    </source>
</evidence>
<dbReference type="EMBL" id="JAAIUW010000002">
    <property type="protein sequence ID" value="KAF7842734.1"/>
    <property type="molecule type" value="Genomic_DNA"/>
</dbReference>
<accession>A0A834XE69</accession>
<sequence length="279" mass="30778">MGSSCTNSSANGFYNFLTQRLNELHQSLHSHNFMSIQFLSGVLSSLQSFHSQLTILVQKLRLPVGGKWLDEYMDESSRLWDACHVLKSAISGMENYHSSGSNIASSLHGHHHLTPELARQVGHPRNKRLSKGTPRVGRGKQELNRDKNPTIIPVSKPQHLHGIKAERLQRLPGSSVRNEERELIASDDPILRARLLLVFLLLSPTKLPRANRILVRASGFNGEFAAESGGGDRSDRGAAGDLAVRVPTSEDRNGGIENGPEDIVPLQWPPNVLLYVPST</sequence>
<protein>
    <submittedName>
        <fullName evidence="2">Protein BYPASS-related</fullName>
    </submittedName>
</protein>
<dbReference type="AlphaFoldDB" id="A0A834XE69"/>
<proteinExistence type="predicted"/>
<organism evidence="2 3">
    <name type="scientific">Senna tora</name>
    <dbReference type="NCBI Taxonomy" id="362788"/>
    <lineage>
        <taxon>Eukaryota</taxon>
        <taxon>Viridiplantae</taxon>
        <taxon>Streptophyta</taxon>
        <taxon>Embryophyta</taxon>
        <taxon>Tracheophyta</taxon>
        <taxon>Spermatophyta</taxon>
        <taxon>Magnoliopsida</taxon>
        <taxon>eudicotyledons</taxon>
        <taxon>Gunneridae</taxon>
        <taxon>Pentapetalae</taxon>
        <taxon>rosids</taxon>
        <taxon>fabids</taxon>
        <taxon>Fabales</taxon>
        <taxon>Fabaceae</taxon>
        <taxon>Caesalpinioideae</taxon>
        <taxon>Cassia clade</taxon>
        <taxon>Senna</taxon>
    </lineage>
</organism>
<feature type="compositionally biased region" description="Basic and acidic residues" evidence="1">
    <location>
        <begin position="139"/>
        <end position="148"/>
    </location>
</feature>
<dbReference type="Proteomes" id="UP000634136">
    <property type="component" value="Unassembled WGS sequence"/>
</dbReference>
<comment type="caution">
    <text evidence="2">The sequence shown here is derived from an EMBL/GenBank/DDBJ whole genome shotgun (WGS) entry which is preliminary data.</text>
</comment>
<gene>
    <name evidence="2" type="ORF">G2W53_005032</name>
</gene>
<evidence type="ECO:0000256" key="1">
    <source>
        <dbReference type="SAM" id="MobiDB-lite"/>
    </source>
</evidence>
<dbReference type="OrthoDB" id="691840at2759"/>
<feature type="region of interest" description="Disordered" evidence="1">
    <location>
        <begin position="118"/>
        <end position="154"/>
    </location>
</feature>
<keyword evidence="3" id="KW-1185">Reference proteome</keyword>
<name>A0A834XE69_9FABA</name>
<reference evidence="2" key="1">
    <citation type="submission" date="2020-09" db="EMBL/GenBank/DDBJ databases">
        <title>Genome-Enabled Discovery of Anthraquinone Biosynthesis in Senna tora.</title>
        <authorList>
            <person name="Kang S.-H."/>
            <person name="Pandey R.P."/>
            <person name="Lee C.-M."/>
            <person name="Sim J.-S."/>
            <person name="Jeong J.-T."/>
            <person name="Choi B.-S."/>
            <person name="Jung M."/>
            <person name="Ginzburg D."/>
            <person name="Zhao K."/>
            <person name="Won S.Y."/>
            <person name="Oh T.-J."/>
            <person name="Yu Y."/>
            <person name="Kim N.-H."/>
            <person name="Lee O.R."/>
            <person name="Lee T.-H."/>
            <person name="Bashyal P."/>
            <person name="Kim T.-S."/>
            <person name="Lee W.-H."/>
            <person name="Kawkins C."/>
            <person name="Kim C.-K."/>
            <person name="Kim J.S."/>
            <person name="Ahn B.O."/>
            <person name="Rhee S.Y."/>
            <person name="Sohng J.K."/>
        </authorList>
    </citation>
    <scope>NUCLEOTIDE SEQUENCE</scope>
    <source>
        <tissue evidence="2">Leaf</tissue>
    </source>
</reference>
<evidence type="ECO:0000313" key="3">
    <source>
        <dbReference type="Proteomes" id="UP000634136"/>
    </source>
</evidence>
<dbReference type="PANTHER" id="PTHR31509">
    <property type="entry name" value="BPS1-LIKE PROTEIN"/>
    <property type="match status" value="1"/>
</dbReference>